<evidence type="ECO:0008006" key="4">
    <source>
        <dbReference type="Google" id="ProtNLM"/>
    </source>
</evidence>
<comment type="caution">
    <text evidence="2">The sequence shown here is derived from an EMBL/GenBank/DDBJ whole genome shotgun (WGS) entry which is preliminary data.</text>
</comment>
<sequence length="101" mass="11609">MTFCCLHSLWWGSMAVFWTSVKSAVIHLILAYWSTVRDHFEQRWATTVLEGQRFPTYRCVLGPADLNHMAELPLQYAVTFCTGLAMSHIFHSGVLNQTNIF</sequence>
<keyword evidence="1" id="KW-1133">Transmembrane helix</keyword>
<evidence type="ECO:0000256" key="1">
    <source>
        <dbReference type="SAM" id="Phobius"/>
    </source>
</evidence>
<keyword evidence="1" id="KW-0812">Transmembrane</keyword>
<organism evidence="2 3">
    <name type="scientific">Ilyodon furcidens</name>
    <name type="common">goldbreast splitfin</name>
    <dbReference type="NCBI Taxonomy" id="33524"/>
    <lineage>
        <taxon>Eukaryota</taxon>
        <taxon>Metazoa</taxon>
        <taxon>Chordata</taxon>
        <taxon>Craniata</taxon>
        <taxon>Vertebrata</taxon>
        <taxon>Euteleostomi</taxon>
        <taxon>Actinopterygii</taxon>
        <taxon>Neopterygii</taxon>
        <taxon>Teleostei</taxon>
        <taxon>Neoteleostei</taxon>
        <taxon>Acanthomorphata</taxon>
        <taxon>Ovalentaria</taxon>
        <taxon>Atherinomorphae</taxon>
        <taxon>Cyprinodontiformes</taxon>
        <taxon>Goodeidae</taxon>
        <taxon>Ilyodon</taxon>
    </lineage>
</organism>
<keyword evidence="1" id="KW-0472">Membrane</keyword>
<accession>A0ABV0VK39</accession>
<feature type="transmembrane region" description="Helical" evidence="1">
    <location>
        <begin position="15"/>
        <end position="33"/>
    </location>
</feature>
<evidence type="ECO:0000313" key="3">
    <source>
        <dbReference type="Proteomes" id="UP001482620"/>
    </source>
</evidence>
<evidence type="ECO:0000313" key="2">
    <source>
        <dbReference type="EMBL" id="MEQ2257097.1"/>
    </source>
</evidence>
<name>A0ABV0VK39_9TELE</name>
<reference evidence="2 3" key="1">
    <citation type="submission" date="2021-06" db="EMBL/GenBank/DDBJ databases">
        <authorList>
            <person name="Palmer J.M."/>
        </authorList>
    </citation>
    <scope>NUCLEOTIDE SEQUENCE [LARGE SCALE GENOMIC DNA]</scope>
    <source>
        <strain evidence="3">if_2019</strain>
        <tissue evidence="2">Muscle</tissue>
    </source>
</reference>
<dbReference type="Proteomes" id="UP001482620">
    <property type="component" value="Unassembled WGS sequence"/>
</dbReference>
<dbReference type="EMBL" id="JAHRIQ010108995">
    <property type="protein sequence ID" value="MEQ2257097.1"/>
    <property type="molecule type" value="Genomic_DNA"/>
</dbReference>
<gene>
    <name evidence="2" type="ORF">ILYODFUR_031022</name>
</gene>
<proteinExistence type="predicted"/>
<protein>
    <recommendedName>
        <fullName evidence="4">Secreted protein</fullName>
    </recommendedName>
</protein>
<keyword evidence="3" id="KW-1185">Reference proteome</keyword>